<keyword evidence="2" id="KW-1185">Reference proteome</keyword>
<reference evidence="1 2" key="1">
    <citation type="submission" date="2023-01" db="EMBL/GenBank/DDBJ databases">
        <authorList>
            <person name="Whitehead M."/>
        </authorList>
    </citation>
    <scope>NUCLEOTIDE SEQUENCE [LARGE SCALE GENOMIC DNA]</scope>
</reference>
<accession>A0AAV0Y0U6</accession>
<gene>
    <name evidence="1" type="ORF">MEUPH1_LOCUS27344</name>
</gene>
<evidence type="ECO:0000313" key="2">
    <source>
        <dbReference type="Proteomes" id="UP001160148"/>
    </source>
</evidence>
<evidence type="ECO:0000313" key="1">
    <source>
        <dbReference type="EMBL" id="CAI6373623.1"/>
    </source>
</evidence>
<organism evidence="1 2">
    <name type="scientific">Macrosiphum euphorbiae</name>
    <name type="common">potato aphid</name>
    <dbReference type="NCBI Taxonomy" id="13131"/>
    <lineage>
        <taxon>Eukaryota</taxon>
        <taxon>Metazoa</taxon>
        <taxon>Ecdysozoa</taxon>
        <taxon>Arthropoda</taxon>
        <taxon>Hexapoda</taxon>
        <taxon>Insecta</taxon>
        <taxon>Pterygota</taxon>
        <taxon>Neoptera</taxon>
        <taxon>Paraneoptera</taxon>
        <taxon>Hemiptera</taxon>
        <taxon>Sternorrhyncha</taxon>
        <taxon>Aphidomorpha</taxon>
        <taxon>Aphidoidea</taxon>
        <taxon>Aphididae</taxon>
        <taxon>Macrosiphini</taxon>
        <taxon>Macrosiphum</taxon>
    </lineage>
</organism>
<dbReference type="EMBL" id="CARXXK010001107">
    <property type="protein sequence ID" value="CAI6373623.1"/>
    <property type="molecule type" value="Genomic_DNA"/>
</dbReference>
<comment type="caution">
    <text evidence="1">The sequence shown here is derived from an EMBL/GenBank/DDBJ whole genome shotgun (WGS) entry which is preliminary data.</text>
</comment>
<dbReference type="AlphaFoldDB" id="A0AAV0Y0U6"/>
<name>A0AAV0Y0U6_9HEMI</name>
<protein>
    <submittedName>
        <fullName evidence="1">Uncharacterized protein</fullName>
    </submittedName>
</protein>
<dbReference type="Proteomes" id="UP001160148">
    <property type="component" value="Unassembled WGS sequence"/>
</dbReference>
<sequence length="571" mass="66159">MNNQNIFENLDDSYTELIKNSSDEEFTEKNNTDLNQDPSAEYIDIPTVVGYNYPVETIQELNDLLSQWGLNCLYETCLTELVDIVTLSKINLSEISTLTKKFPMGIQINFRHNVEIWQKSYAQLNETNKNIRSPILPSPSCSPALEISSSVNNQNIVQPQSIPSKIVNFELCNILNSTQGALIVAYYKSHNCLNDHIRTLLVEIIIQELITKKILMSVALAENIANQIQQLFASELKENYFIKDHSRQPRGKLYCKYYNTMRTLKTSGLILKHSEKNELINKTKNSSFSRWTTNNYEPEGDIQLILNQIKHDNCSLPELERHWSSTVNHRLNDIQKATTTQEIIREWKSYKIPMGYKLIDIDFNVLHPTSFNVLGNYEVKLLKIFNVLTTKIKDMNSRKLLESLIEMENPCENAKQAVTFYLLHSLFVPTSKKVTMDDKGKKNIVKFSIKDSQNTFLVFCNTVTLAEEFIANRYSLKLPIQPFILVVGTPLQPKEIIVYFDTIKYKVFTILRAIDVCFKIIHLFNLEYPIESCAVWQFIQKYLYNIKTKFDKSHPNLNQLIFDLENNTHAE</sequence>
<proteinExistence type="predicted"/>